<dbReference type="AlphaFoldDB" id="A0A4C1WKS5"/>
<feature type="region of interest" description="Disordered" evidence="1">
    <location>
        <begin position="34"/>
        <end position="134"/>
    </location>
</feature>
<dbReference type="EMBL" id="BGZK01000594">
    <property type="protein sequence ID" value="GBP52038.1"/>
    <property type="molecule type" value="Genomic_DNA"/>
</dbReference>
<evidence type="ECO:0000256" key="1">
    <source>
        <dbReference type="SAM" id="MobiDB-lite"/>
    </source>
</evidence>
<feature type="compositionally biased region" description="Polar residues" evidence="1">
    <location>
        <begin position="113"/>
        <end position="122"/>
    </location>
</feature>
<dbReference type="Proteomes" id="UP000299102">
    <property type="component" value="Unassembled WGS sequence"/>
</dbReference>
<comment type="caution">
    <text evidence="2">The sequence shown here is derived from an EMBL/GenBank/DDBJ whole genome shotgun (WGS) entry which is preliminary data.</text>
</comment>
<feature type="compositionally biased region" description="Polar residues" evidence="1">
    <location>
        <begin position="62"/>
        <end position="77"/>
    </location>
</feature>
<evidence type="ECO:0000313" key="2">
    <source>
        <dbReference type="EMBL" id="GBP52038.1"/>
    </source>
</evidence>
<organism evidence="2 3">
    <name type="scientific">Eumeta variegata</name>
    <name type="common">Bagworm moth</name>
    <name type="synonym">Eumeta japonica</name>
    <dbReference type="NCBI Taxonomy" id="151549"/>
    <lineage>
        <taxon>Eukaryota</taxon>
        <taxon>Metazoa</taxon>
        <taxon>Ecdysozoa</taxon>
        <taxon>Arthropoda</taxon>
        <taxon>Hexapoda</taxon>
        <taxon>Insecta</taxon>
        <taxon>Pterygota</taxon>
        <taxon>Neoptera</taxon>
        <taxon>Endopterygota</taxon>
        <taxon>Lepidoptera</taxon>
        <taxon>Glossata</taxon>
        <taxon>Ditrysia</taxon>
        <taxon>Tineoidea</taxon>
        <taxon>Psychidae</taxon>
        <taxon>Oiketicinae</taxon>
        <taxon>Eumeta</taxon>
    </lineage>
</organism>
<gene>
    <name evidence="2" type="ORF">EVAR_97508_1</name>
</gene>
<reference evidence="2 3" key="1">
    <citation type="journal article" date="2019" name="Commun. Biol.">
        <title>The bagworm genome reveals a unique fibroin gene that provides high tensile strength.</title>
        <authorList>
            <person name="Kono N."/>
            <person name="Nakamura H."/>
            <person name="Ohtoshi R."/>
            <person name="Tomita M."/>
            <person name="Numata K."/>
            <person name="Arakawa K."/>
        </authorList>
    </citation>
    <scope>NUCLEOTIDE SEQUENCE [LARGE SCALE GENOMIC DNA]</scope>
</reference>
<feature type="compositionally biased region" description="Low complexity" evidence="1">
    <location>
        <begin position="51"/>
        <end position="61"/>
    </location>
</feature>
<evidence type="ECO:0000313" key="3">
    <source>
        <dbReference type="Proteomes" id="UP000299102"/>
    </source>
</evidence>
<sequence length="164" mass="18124">MPPRLRLRGQEVEWQTRVRNLGVHIDRSYAYGRSGETCHPSEQNRAQHAAPSSPIIPTTSSQSCPRTPQNASSQNLDTLRELDPTNWTPESGPLPPGFVGVVFPTRKCPGMRQQISPPSRTCDQGKVVDDPRTNERTCKPAAELLVTSCQRSSRASLKRRGGPI</sequence>
<proteinExistence type="predicted"/>
<keyword evidence="3" id="KW-1185">Reference proteome</keyword>
<accession>A0A4C1WKS5</accession>
<protein>
    <submittedName>
        <fullName evidence="2">Uncharacterized protein</fullName>
    </submittedName>
</protein>
<name>A0A4C1WKS5_EUMVA</name>